<dbReference type="KEGG" id="fac:FACI_IFERC01G0456"/>
<name>S0AND9_FERAC</name>
<dbReference type="PRINTS" id="PR00505">
    <property type="entry name" value="D12N6MTFRASE"/>
</dbReference>
<dbReference type="InterPro" id="IPR029063">
    <property type="entry name" value="SAM-dependent_MTases_sf"/>
</dbReference>
<dbReference type="PROSITE" id="PS00092">
    <property type="entry name" value="N6_MTASE"/>
    <property type="match status" value="1"/>
</dbReference>
<dbReference type="PANTHER" id="PTHR30481:SF3">
    <property type="entry name" value="DNA ADENINE METHYLASE"/>
    <property type="match status" value="1"/>
</dbReference>
<dbReference type="InterPro" id="IPR002052">
    <property type="entry name" value="DNA_methylase_N6_adenine_CS"/>
</dbReference>
<dbReference type="RefSeq" id="WP_009886483.1">
    <property type="nucleotide sequence ID" value="NC_021592.1"/>
</dbReference>
<dbReference type="AlphaFoldDB" id="S0AND9"/>
<dbReference type="Proteomes" id="UP000014660">
    <property type="component" value="Chromosome"/>
</dbReference>
<keyword evidence="4" id="KW-0808">Transferase</keyword>
<evidence type="ECO:0000256" key="5">
    <source>
        <dbReference type="ARBA" id="ARBA00022691"/>
    </source>
</evidence>
<dbReference type="PANTHER" id="PTHR30481">
    <property type="entry name" value="DNA ADENINE METHYLASE"/>
    <property type="match status" value="1"/>
</dbReference>
<keyword evidence="3 7" id="KW-0489">Methyltransferase</keyword>
<dbReference type="InterPro" id="IPR012327">
    <property type="entry name" value="MeTrfase_D12"/>
</dbReference>
<dbReference type="GO" id="GO:1904047">
    <property type="term" value="F:S-adenosyl-L-methionine binding"/>
    <property type="evidence" value="ECO:0007669"/>
    <property type="project" value="TreeGrafter"/>
</dbReference>
<evidence type="ECO:0000256" key="3">
    <source>
        <dbReference type="ARBA" id="ARBA00022603"/>
    </source>
</evidence>
<dbReference type="NCBIfam" id="TIGR00571">
    <property type="entry name" value="dam"/>
    <property type="match status" value="1"/>
</dbReference>
<dbReference type="GO" id="GO:0043565">
    <property type="term" value="F:sequence-specific DNA binding"/>
    <property type="evidence" value="ECO:0007669"/>
    <property type="project" value="TreeGrafter"/>
</dbReference>
<gene>
    <name evidence="7" type="ORF">FACI_IFERC00001G0456</name>
</gene>
<dbReference type="GO" id="GO:0009007">
    <property type="term" value="F:site-specific DNA-methyltransferase (adenine-specific) activity"/>
    <property type="evidence" value="ECO:0007669"/>
    <property type="project" value="UniProtKB-EC"/>
</dbReference>
<evidence type="ECO:0000313" key="7">
    <source>
        <dbReference type="EMBL" id="AGO60436.1"/>
    </source>
</evidence>
<evidence type="ECO:0000256" key="1">
    <source>
        <dbReference type="ARBA" id="ARBA00006594"/>
    </source>
</evidence>
<dbReference type="GeneID" id="16024608"/>
<evidence type="ECO:0000256" key="4">
    <source>
        <dbReference type="ARBA" id="ARBA00022679"/>
    </source>
</evidence>
<keyword evidence="5" id="KW-0949">S-adenosyl-L-methionine</keyword>
<dbReference type="PIRSF" id="PIRSF000398">
    <property type="entry name" value="M_m6A_EcoRV"/>
    <property type="match status" value="1"/>
</dbReference>
<evidence type="ECO:0000313" key="8">
    <source>
        <dbReference type="Proteomes" id="UP000014660"/>
    </source>
</evidence>
<reference evidence="7 8" key="1">
    <citation type="journal article" date="2007" name="Proc. Natl. Acad. Sci. U.S.A.">
        <title>Genome dynamics in a natural archaeal population.</title>
        <authorList>
            <person name="Allen E.E."/>
            <person name="Tyson G.W."/>
            <person name="Whitaker R.J."/>
            <person name="Detter J.C."/>
            <person name="Richardson P.M."/>
            <person name="Banfield J.F."/>
        </authorList>
    </citation>
    <scope>NUCLEOTIDE SEQUENCE [LARGE SCALE GENOMIC DNA]</scope>
    <source>
        <strain evidence="8">fer1</strain>
    </source>
</reference>
<dbReference type="InterPro" id="IPR012263">
    <property type="entry name" value="M_m6A_EcoRV"/>
</dbReference>
<dbReference type="GO" id="GO:0032259">
    <property type="term" value="P:methylation"/>
    <property type="evidence" value="ECO:0007669"/>
    <property type="project" value="UniProtKB-KW"/>
</dbReference>
<accession>S0AND9</accession>
<dbReference type="EMBL" id="CP004145">
    <property type="protein sequence ID" value="AGO60436.1"/>
    <property type="molecule type" value="Genomic_DNA"/>
</dbReference>
<sequence>MININGYGSVKPLLKWAGGKRQIINELYKRIPEKFNYYYEPFAGGASFLIHLYNNNLIKYGAISDLNGELINFYNVIKYNLNEFLEEEKKDNLPNNIEYYNLRDEYNDIIGDNNYKIRRAVLFLYFNKHAYNGLWRVNSNNKFNVPFGKYKNVNMFDYNNIYNFSIMLKNINIFNSDFETVVKEAKENDFVYFDPPYQPLNKTSYFTGYTKNGFDYDEQKRLFKVFKGLADKNVNVMLSNSYNEKMLELYNEFNINIVNVNRFINSDASKRTGLKEIIVTNY</sequence>
<dbReference type="GO" id="GO:0006298">
    <property type="term" value="P:mismatch repair"/>
    <property type="evidence" value="ECO:0007669"/>
    <property type="project" value="TreeGrafter"/>
</dbReference>
<dbReference type="Gene3D" id="3.40.50.150">
    <property type="entry name" value="Vaccinia Virus protein VP39"/>
    <property type="match status" value="1"/>
</dbReference>
<dbReference type="EC" id="2.1.1.72" evidence="2"/>
<dbReference type="PATRIC" id="fig|333146.12.peg.476"/>
<comment type="catalytic activity">
    <reaction evidence="6">
        <text>a 2'-deoxyadenosine in DNA + S-adenosyl-L-methionine = an N(6)-methyl-2'-deoxyadenosine in DNA + S-adenosyl-L-homocysteine + H(+)</text>
        <dbReference type="Rhea" id="RHEA:15197"/>
        <dbReference type="Rhea" id="RHEA-COMP:12418"/>
        <dbReference type="Rhea" id="RHEA-COMP:12419"/>
        <dbReference type="ChEBI" id="CHEBI:15378"/>
        <dbReference type="ChEBI" id="CHEBI:57856"/>
        <dbReference type="ChEBI" id="CHEBI:59789"/>
        <dbReference type="ChEBI" id="CHEBI:90615"/>
        <dbReference type="ChEBI" id="CHEBI:90616"/>
        <dbReference type="EC" id="2.1.1.72"/>
    </reaction>
</comment>
<dbReference type="Pfam" id="PF02086">
    <property type="entry name" value="MethyltransfD12"/>
    <property type="match status" value="1"/>
</dbReference>
<keyword evidence="8" id="KW-1185">Reference proteome</keyword>
<comment type="similarity">
    <text evidence="1">Belongs to the N(4)/N(6)-methyltransferase family.</text>
</comment>
<dbReference type="Gene3D" id="1.10.1020.10">
    <property type="entry name" value="Adenine-specific Methyltransferase, Domain 2"/>
    <property type="match status" value="1"/>
</dbReference>
<dbReference type="HOGENOM" id="CLU_063430_0_0_2"/>
<dbReference type="REBASE" id="66035">
    <property type="entry name" value="M2.FacFer1ORF455P"/>
</dbReference>
<protein>
    <recommendedName>
        <fullName evidence="2">site-specific DNA-methyltransferase (adenine-specific)</fullName>
        <ecNumber evidence="2">2.1.1.72</ecNumber>
    </recommendedName>
</protein>
<organism evidence="7 8">
    <name type="scientific">Ferroplasma acidarmanus Fer1</name>
    <dbReference type="NCBI Taxonomy" id="333146"/>
    <lineage>
        <taxon>Archaea</taxon>
        <taxon>Methanobacteriati</taxon>
        <taxon>Thermoplasmatota</taxon>
        <taxon>Thermoplasmata</taxon>
        <taxon>Thermoplasmatales</taxon>
        <taxon>Ferroplasmaceae</taxon>
        <taxon>Ferroplasma</taxon>
    </lineage>
</organism>
<evidence type="ECO:0000256" key="2">
    <source>
        <dbReference type="ARBA" id="ARBA00011900"/>
    </source>
</evidence>
<dbReference type="SUPFAM" id="SSF53335">
    <property type="entry name" value="S-adenosyl-L-methionine-dependent methyltransferases"/>
    <property type="match status" value="1"/>
</dbReference>
<proteinExistence type="inferred from homology"/>
<dbReference type="InterPro" id="IPR023095">
    <property type="entry name" value="Ade_MeTrfase_dom_2"/>
</dbReference>
<evidence type="ECO:0000256" key="6">
    <source>
        <dbReference type="ARBA" id="ARBA00047942"/>
    </source>
</evidence>
<dbReference type="GO" id="GO:0009307">
    <property type="term" value="P:DNA restriction-modification system"/>
    <property type="evidence" value="ECO:0007669"/>
    <property type="project" value="InterPro"/>
</dbReference>